<evidence type="ECO:0000256" key="7">
    <source>
        <dbReference type="ARBA" id="ARBA00023014"/>
    </source>
</evidence>
<dbReference type="NCBIfam" id="NF004019">
    <property type="entry name" value="PRK05481.1"/>
    <property type="match status" value="1"/>
</dbReference>
<dbReference type="RefSeq" id="WP_091461158.1">
    <property type="nucleotide sequence ID" value="NZ_FNPD01000005.1"/>
</dbReference>
<feature type="binding site" evidence="9">
    <location>
        <position position="35"/>
    </location>
    <ligand>
        <name>[4Fe-4S] cluster</name>
        <dbReference type="ChEBI" id="CHEBI:49883"/>
        <label>1</label>
    </ligand>
</feature>
<dbReference type="SFLD" id="SFLDS00029">
    <property type="entry name" value="Radical_SAM"/>
    <property type="match status" value="1"/>
</dbReference>
<dbReference type="InterPro" id="IPR003698">
    <property type="entry name" value="Lipoyl_synth"/>
</dbReference>
<evidence type="ECO:0000313" key="11">
    <source>
        <dbReference type="EMBL" id="SDX90462.1"/>
    </source>
</evidence>
<comment type="similarity">
    <text evidence="9">Belongs to the radical SAM superfamily. Lipoyl synthase family.</text>
</comment>
<dbReference type="InterPro" id="IPR006638">
    <property type="entry name" value="Elp3/MiaA/NifB-like_rSAM"/>
</dbReference>
<evidence type="ECO:0000256" key="5">
    <source>
        <dbReference type="ARBA" id="ARBA00022723"/>
    </source>
</evidence>
<dbReference type="InterPro" id="IPR013785">
    <property type="entry name" value="Aldolase_TIM"/>
</dbReference>
<accession>A0A1H3FHE5</accession>
<evidence type="ECO:0000256" key="2">
    <source>
        <dbReference type="ARBA" id="ARBA00022490"/>
    </source>
</evidence>
<dbReference type="Pfam" id="PF04055">
    <property type="entry name" value="Radical_SAM"/>
    <property type="match status" value="1"/>
</dbReference>
<comment type="pathway">
    <text evidence="9">Protein modification; protein lipoylation via endogenous pathway; protein N(6)-(lipoyl)lysine from octanoyl-[acyl-carrier-protein]: step 2/2.</text>
</comment>
<gene>
    <name evidence="9" type="primary">lipA</name>
    <name evidence="11" type="ORF">SAMN03080603_01102</name>
</gene>
<keyword evidence="1 9" id="KW-0004">4Fe-4S</keyword>
<keyword evidence="12" id="KW-1185">Reference proteome</keyword>
<dbReference type="NCBIfam" id="TIGR00510">
    <property type="entry name" value="lipA"/>
    <property type="match status" value="1"/>
</dbReference>
<dbReference type="HAMAP" id="MF_00206">
    <property type="entry name" value="Lipoyl_synth"/>
    <property type="match status" value="1"/>
</dbReference>
<comment type="subcellular location">
    <subcellularLocation>
        <location evidence="9">Cytoplasm</location>
    </subcellularLocation>
</comment>
<dbReference type="SUPFAM" id="SSF102114">
    <property type="entry name" value="Radical SAM enzymes"/>
    <property type="match status" value="1"/>
</dbReference>
<dbReference type="Gene3D" id="3.20.20.70">
    <property type="entry name" value="Aldolase class I"/>
    <property type="match status" value="1"/>
</dbReference>
<dbReference type="SMART" id="SM00729">
    <property type="entry name" value="Elp3"/>
    <property type="match status" value="1"/>
</dbReference>
<dbReference type="EMBL" id="FNPD01000005">
    <property type="protein sequence ID" value="SDX90462.1"/>
    <property type="molecule type" value="Genomic_DNA"/>
</dbReference>
<evidence type="ECO:0000313" key="12">
    <source>
        <dbReference type="Proteomes" id="UP000199266"/>
    </source>
</evidence>
<feature type="binding site" evidence="9">
    <location>
        <position position="274"/>
    </location>
    <ligand>
        <name>[4Fe-4S] cluster</name>
        <dbReference type="ChEBI" id="CHEBI:49883"/>
        <label>1</label>
    </ligand>
</feature>
<feature type="binding site" evidence="9">
    <location>
        <position position="40"/>
    </location>
    <ligand>
        <name>[4Fe-4S] cluster</name>
        <dbReference type="ChEBI" id="CHEBI:49883"/>
        <label>1</label>
    </ligand>
</feature>
<feature type="binding site" evidence="9">
    <location>
        <position position="61"/>
    </location>
    <ligand>
        <name>[4Fe-4S] cluster</name>
        <dbReference type="ChEBI" id="CHEBI:49883"/>
        <label>2</label>
        <note>4Fe-4S-S-AdoMet</note>
    </ligand>
</feature>
<dbReference type="GO" id="GO:0051539">
    <property type="term" value="F:4 iron, 4 sulfur cluster binding"/>
    <property type="evidence" value="ECO:0007669"/>
    <property type="project" value="UniProtKB-UniRule"/>
</dbReference>
<evidence type="ECO:0000256" key="1">
    <source>
        <dbReference type="ARBA" id="ARBA00022485"/>
    </source>
</evidence>
<evidence type="ECO:0000256" key="9">
    <source>
        <dbReference type="HAMAP-Rule" id="MF_00206"/>
    </source>
</evidence>
<dbReference type="InterPro" id="IPR007197">
    <property type="entry name" value="rSAM"/>
</dbReference>
<proteinExistence type="inferred from homology"/>
<dbReference type="NCBIfam" id="NF009544">
    <property type="entry name" value="PRK12928.1"/>
    <property type="match status" value="1"/>
</dbReference>
<dbReference type="PIRSF" id="PIRSF005963">
    <property type="entry name" value="Lipoyl_synth"/>
    <property type="match status" value="1"/>
</dbReference>
<name>A0A1H3FHE5_9BACT</name>
<sequence length="282" mass="30997">MNQVFPEWLKIPAPDEESLSQMQDLIKGMTLHTVCEEALCPNVGECFKSRTATFLLMGDVCTRHCNFCAVRHGNPLPLDPDEPRHIAEACKALGLKYVVLTCVTRDDLSDGGASHMALVVKEVKKLNPGAKVELLTSDLAGNRDALKTLLEAPLDVLAHNVETVPSLYPAVRPQADYERSLALIEMAKTIAPKVLTKSGIMVGLGETYEEVIEVMSDLISVGCDILTIGQYLQPSLSHLPVREFVPPKQYQMYEQKGLELGFKYVVAGPLVRSSYRAGAYQP</sequence>
<evidence type="ECO:0000259" key="10">
    <source>
        <dbReference type="PROSITE" id="PS51918"/>
    </source>
</evidence>
<dbReference type="PANTHER" id="PTHR10949">
    <property type="entry name" value="LIPOYL SYNTHASE"/>
    <property type="match status" value="1"/>
</dbReference>
<organism evidence="11 12">
    <name type="scientific">Acetomicrobium thermoterrenum DSM 13490</name>
    <dbReference type="NCBI Taxonomy" id="1120987"/>
    <lineage>
        <taxon>Bacteria</taxon>
        <taxon>Thermotogati</taxon>
        <taxon>Synergistota</taxon>
        <taxon>Synergistia</taxon>
        <taxon>Synergistales</taxon>
        <taxon>Acetomicrobiaceae</taxon>
        <taxon>Acetomicrobium</taxon>
    </lineage>
</organism>
<feature type="domain" description="Radical SAM core" evidence="10">
    <location>
        <begin position="47"/>
        <end position="263"/>
    </location>
</feature>
<dbReference type="SFLD" id="SFLDG01058">
    <property type="entry name" value="lipoyl_synthase_like"/>
    <property type="match status" value="1"/>
</dbReference>
<evidence type="ECO:0000256" key="3">
    <source>
        <dbReference type="ARBA" id="ARBA00022679"/>
    </source>
</evidence>
<evidence type="ECO:0000256" key="8">
    <source>
        <dbReference type="ARBA" id="ARBA00047326"/>
    </source>
</evidence>
<dbReference type="GO" id="GO:0016992">
    <property type="term" value="F:lipoate synthase activity"/>
    <property type="evidence" value="ECO:0007669"/>
    <property type="project" value="UniProtKB-UniRule"/>
</dbReference>
<feature type="binding site" evidence="9">
    <location>
        <position position="68"/>
    </location>
    <ligand>
        <name>[4Fe-4S] cluster</name>
        <dbReference type="ChEBI" id="CHEBI:49883"/>
        <label>2</label>
        <note>4Fe-4S-S-AdoMet</note>
    </ligand>
</feature>
<dbReference type="FunFam" id="3.20.20.70:FF:000040">
    <property type="entry name" value="Lipoyl synthase"/>
    <property type="match status" value="1"/>
</dbReference>
<evidence type="ECO:0000256" key="4">
    <source>
        <dbReference type="ARBA" id="ARBA00022691"/>
    </source>
</evidence>
<keyword evidence="5 9" id="KW-0479">Metal-binding</keyword>
<evidence type="ECO:0000256" key="6">
    <source>
        <dbReference type="ARBA" id="ARBA00023004"/>
    </source>
</evidence>
<reference evidence="12" key="1">
    <citation type="submission" date="2016-10" db="EMBL/GenBank/DDBJ databases">
        <authorList>
            <person name="Varghese N."/>
            <person name="Submissions S."/>
        </authorList>
    </citation>
    <scope>NUCLEOTIDE SEQUENCE [LARGE SCALE GENOMIC DNA]</scope>
    <source>
        <strain evidence="12">DSM 13490</strain>
    </source>
</reference>
<comment type="catalytic activity">
    <reaction evidence="8 9">
        <text>[[Fe-S] cluster scaffold protein carrying a second [4Fe-4S](2+) cluster] + N(6)-octanoyl-L-lysyl-[protein] + 2 oxidized [2Fe-2S]-[ferredoxin] + 2 S-adenosyl-L-methionine + 4 H(+) = [[Fe-S] cluster scaffold protein] + N(6)-[(R)-dihydrolipoyl]-L-lysyl-[protein] + 4 Fe(3+) + 2 hydrogen sulfide + 2 5'-deoxyadenosine + 2 L-methionine + 2 reduced [2Fe-2S]-[ferredoxin]</text>
        <dbReference type="Rhea" id="RHEA:16585"/>
        <dbReference type="Rhea" id="RHEA-COMP:9928"/>
        <dbReference type="Rhea" id="RHEA-COMP:10000"/>
        <dbReference type="Rhea" id="RHEA-COMP:10001"/>
        <dbReference type="Rhea" id="RHEA-COMP:10475"/>
        <dbReference type="Rhea" id="RHEA-COMP:14568"/>
        <dbReference type="Rhea" id="RHEA-COMP:14569"/>
        <dbReference type="ChEBI" id="CHEBI:15378"/>
        <dbReference type="ChEBI" id="CHEBI:17319"/>
        <dbReference type="ChEBI" id="CHEBI:29034"/>
        <dbReference type="ChEBI" id="CHEBI:29919"/>
        <dbReference type="ChEBI" id="CHEBI:33722"/>
        <dbReference type="ChEBI" id="CHEBI:33737"/>
        <dbReference type="ChEBI" id="CHEBI:33738"/>
        <dbReference type="ChEBI" id="CHEBI:57844"/>
        <dbReference type="ChEBI" id="CHEBI:59789"/>
        <dbReference type="ChEBI" id="CHEBI:78809"/>
        <dbReference type="ChEBI" id="CHEBI:83100"/>
        <dbReference type="EC" id="2.8.1.8"/>
    </reaction>
</comment>
<protein>
    <recommendedName>
        <fullName evidence="9">Lipoyl synthase</fullName>
        <ecNumber evidence="9">2.8.1.8</ecNumber>
    </recommendedName>
    <alternativeName>
        <fullName evidence="9">Lip-syn</fullName>
        <shortName evidence="9">LS</shortName>
    </alternativeName>
    <alternativeName>
        <fullName evidence="9">Lipoate synthase</fullName>
    </alternativeName>
    <alternativeName>
        <fullName evidence="9">Lipoic acid synthase</fullName>
    </alternativeName>
    <alternativeName>
        <fullName evidence="9">Sulfur insertion protein LipA</fullName>
    </alternativeName>
</protein>
<dbReference type="GO" id="GO:0005737">
    <property type="term" value="C:cytoplasm"/>
    <property type="evidence" value="ECO:0007669"/>
    <property type="project" value="UniProtKB-SubCell"/>
</dbReference>
<keyword evidence="4 9" id="KW-0949">S-adenosyl-L-methionine</keyword>
<dbReference type="UniPathway" id="UPA00538">
    <property type="reaction ID" value="UER00593"/>
</dbReference>
<dbReference type="PROSITE" id="PS51918">
    <property type="entry name" value="RADICAL_SAM"/>
    <property type="match status" value="1"/>
</dbReference>
<dbReference type="PANTHER" id="PTHR10949:SF0">
    <property type="entry name" value="LIPOYL SYNTHASE, MITOCHONDRIAL"/>
    <property type="match status" value="1"/>
</dbReference>
<keyword evidence="3 9" id="KW-0808">Transferase</keyword>
<dbReference type="Proteomes" id="UP000199266">
    <property type="component" value="Unassembled WGS sequence"/>
</dbReference>
<dbReference type="CDD" id="cd01335">
    <property type="entry name" value="Radical_SAM"/>
    <property type="match status" value="1"/>
</dbReference>
<keyword evidence="7 9" id="KW-0411">Iron-sulfur</keyword>
<comment type="cofactor">
    <cofactor evidence="9">
        <name>[4Fe-4S] cluster</name>
        <dbReference type="ChEBI" id="CHEBI:49883"/>
    </cofactor>
    <text evidence="9">Binds 2 [4Fe-4S] clusters per subunit. One cluster is coordinated with 3 cysteines and an exchangeable S-adenosyl-L-methionine.</text>
</comment>
<dbReference type="GO" id="GO:0046872">
    <property type="term" value="F:metal ion binding"/>
    <property type="evidence" value="ECO:0007669"/>
    <property type="project" value="UniProtKB-KW"/>
</dbReference>
<keyword evidence="2 9" id="KW-0963">Cytoplasm</keyword>
<dbReference type="SFLD" id="SFLDF00271">
    <property type="entry name" value="lipoyl_synthase"/>
    <property type="match status" value="1"/>
</dbReference>
<feature type="binding site" evidence="9">
    <location>
        <position position="65"/>
    </location>
    <ligand>
        <name>[4Fe-4S] cluster</name>
        <dbReference type="ChEBI" id="CHEBI:49883"/>
        <label>2</label>
        <note>4Fe-4S-S-AdoMet</note>
    </ligand>
</feature>
<dbReference type="EC" id="2.8.1.8" evidence="9"/>
<comment type="function">
    <text evidence="9">Catalyzes the radical-mediated insertion of two sulfur atoms into the C-6 and C-8 positions of the octanoyl moiety bound to the lipoyl domains of lipoate-dependent enzymes, thereby converting the octanoylated domains into lipoylated derivatives.</text>
</comment>
<keyword evidence="6 9" id="KW-0408">Iron</keyword>
<dbReference type="InterPro" id="IPR058240">
    <property type="entry name" value="rSAM_sf"/>
</dbReference>
<feature type="binding site" evidence="9">
    <location>
        <position position="46"/>
    </location>
    <ligand>
        <name>[4Fe-4S] cluster</name>
        <dbReference type="ChEBI" id="CHEBI:49883"/>
        <label>1</label>
    </ligand>
</feature>
<dbReference type="GO" id="GO:0009249">
    <property type="term" value="P:protein lipoylation"/>
    <property type="evidence" value="ECO:0007669"/>
    <property type="project" value="UniProtKB-UniRule"/>
</dbReference>
<dbReference type="AlphaFoldDB" id="A0A1H3FHE5"/>